<dbReference type="STRING" id="137733.SAMN05421767_11130"/>
<dbReference type="EC" id="2.4.2.9" evidence="5"/>
<dbReference type="NCBIfam" id="NF003545">
    <property type="entry name" value="PRK05205.1-1"/>
    <property type="match status" value="1"/>
</dbReference>
<dbReference type="PANTHER" id="PTHR11608:SF0">
    <property type="entry name" value="BIFUNCTIONAL PROTEIN PYRR"/>
    <property type="match status" value="1"/>
</dbReference>
<evidence type="ECO:0000256" key="3">
    <source>
        <dbReference type="ARBA" id="ARBA00023015"/>
    </source>
</evidence>
<dbReference type="NCBIfam" id="NF003549">
    <property type="entry name" value="PRK05205.1-5"/>
    <property type="match status" value="1"/>
</dbReference>
<protein>
    <recommendedName>
        <fullName evidence="5">Bifunctional protein PyrR</fullName>
    </recommendedName>
    <domain>
        <recommendedName>
            <fullName evidence="5">Pyrimidine operon regulatory protein</fullName>
        </recommendedName>
    </domain>
    <domain>
        <recommendedName>
            <fullName evidence="5">Uracil phosphoribosyltransferase</fullName>
            <shortName evidence="5">UPRTase</shortName>
            <ecNumber evidence="5">2.4.2.9</ecNumber>
        </recommendedName>
    </domain>
</protein>
<proteinExistence type="inferred from homology"/>
<dbReference type="EMBL" id="FOGF01000011">
    <property type="protein sequence ID" value="SEQ92722.1"/>
    <property type="molecule type" value="Genomic_DNA"/>
</dbReference>
<keyword evidence="8" id="KW-1185">Reference proteome</keyword>
<dbReference type="Gene3D" id="3.40.50.2020">
    <property type="match status" value="1"/>
</dbReference>
<comment type="catalytic activity">
    <reaction evidence="5">
        <text>UMP + diphosphate = 5-phospho-alpha-D-ribose 1-diphosphate + uracil</text>
        <dbReference type="Rhea" id="RHEA:13017"/>
        <dbReference type="ChEBI" id="CHEBI:17568"/>
        <dbReference type="ChEBI" id="CHEBI:33019"/>
        <dbReference type="ChEBI" id="CHEBI:57865"/>
        <dbReference type="ChEBI" id="CHEBI:58017"/>
        <dbReference type="EC" id="2.4.2.9"/>
    </reaction>
</comment>
<name>A0A1H9K0T4_9LACT</name>
<dbReference type="SUPFAM" id="SSF53271">
    <property type="entry name" value="PRTase-like"/>
    <property type="match status" value="1"/>
</dbReference>
<keyword evidence="3 5" id="KW-0805">Transcription regulation</keyword>
<evidence type="ECO:0000313" key="8">
    <source>
        <dbReference type="Proteomes" id="UP000198556"/>
    </source>
</evidence>
<organism evidence="7 8">
    <name type="scientific">Granulicatella balaenopterae</name>
    <dbReference type="NCBI Taxonomy" id="137733"/>
    <lineage>
        <taxon>Bacteria</taxon>
        <taxon>Bacillati</taxon>
        <taxon>Bacillota</taxon>
        <taxon>Bacilli</taxon>
        <taxon>Lactobacillales</taxon>
        <taxon>Carnobacteriaceae</taxon>
        <taxon>Granulicatella</taxon>
    </lineage>
</organism>
<dbReference type="InterPro" id="IPR050137">
    <property type="entry name" value="PyrR_bifunctional"/>
</dbReference>
<keyword evidence="2 5" id="KW-0806">Transcription termination</keyword>
<comment type="similarity">
    <text evidence="1 5">Belongs to the purine/pyrimidine phosphoribosyltransferase family. PyrR subfamily.</text>
</comment>
<keyword evidence="5" id="KW-0694">RNA-binding</keyword>
<gene>
    <name evidence="5" type="primary">pyrR</name>
    <name evidence="7" type="ORF">SAMN05421767_11130</name>
</gene>
<comment type="function">
    <text evidence="5">Also displays a weak uracil phosphoribosyltransferase activity which is not physiologically significant.</text>
</comment>
<dbReference type="CDD" id="cd06223">
    <property type="entry name" value="PRTases_typeI"/>
    <property type="match status" value="1"/>
</dbReference>
<dbReference type="PANTHER" id="PTHR11608">
    <property type="entry name" value="BIFUNCTIONAL PROTEIN PYRR"/>
    <property type="match status" value="1"/>
</dbReference>
<dbReference type="HAMAP" id="MF_01219">
    <property type="entry name" value="PyrR"/>
    <property type="match status" value="1"/>
</dbReference>
<dbReference type="GO" id="GO:0006353">
    <property type="term" value="P:DNA-templated transcription termination"/>
    <property type="evidence" value="ECO:0007669"/>
    <property type="project" value="UniProtKB-UniRule"/>
</dbReference>
<dbReference type="FunFam" id="3.40.50.2020:FF:000020">
    <property type="entry name" value="Bifunctional protein PyrR"/>
    <property type="match status" value="1"/>
</dbReference>
<dbReference type="GO" id="GO:0003723">
    <property type="term" value="F:RNA binding"/>
    <property type="evidence" value="ECO:0007669"/>
    <property type="project" value="UniProtKB-UniRule"/>
</dbReference>
<dbReference type="Proteomes" id="UP000198556">
    <property type="component" value="Unassembled WGS sequence"/>
</dbReference>
<evidence type="ECO:0000256" key="2">
    <source>
        <dbReference type="ARBA" id="ARBA00022472"/>
    </source>
</evidence>
<reference evidence="7 8" key="1">
    <citation type="submission" date="2016-10" db="EMBL/GenBank/DDBJ databases">
        <authorList>
            <person name="de Groot N.N."/>
        </authorList>
    </citation>
    <scope>NUCLEOTIDE SEQUENCE [LARGE SCALE GENOMIC DNA]</scope>
    <source>
        <strain evidence="7 8">DSM 15827</strain>
    </source>
</reference>
<dbReference type="GO" id="GO:0004845">
    <property type="term" value="F:uracil phosphoribosyltransferase activity"/>
    <property type="evidence" value="ECO:0007669"/>
    <property type="project" value="UniProtKB-UniRule"/>
</dbReference>
<dbReference type="InterPro" id="IPR023050">
    <property type="entry name" value="PyrR"/>
</dbReference>
<dbReference type="AlphaFoldDB" id="A0A1H9K0T4"/>
<dbReference type="InterPro" id="IPR029057">
    <property type="entry name" value="PRTase-like"/>
</dbReference>
<feature type="short sequence motif" description="PRPP-binding" evidence="5">
    <location>
        <begin position="100"/>
        <end position="112"/>
    </location>
</feature>
<accession>A0A1H9K0T4</accession>
<sequence length="180" mass="20264">MKEVVIVDEAAMNRALTRISYEIIEQNKGIDDLVIVGIKSRGIYLAKRIAEKIKKIEKVDLPVGELDITLYRDDCHKSQLDQEVVVNGSMMPVDIQGKTIILVDDVLYTGRTVRAALDAIMDFGRPKRIKLAILVDRGHRELPIRPDYIGKNIPTANTEEVSVHVIEMDGKDDIALKKMN</sequence>
<keyword evidence="5 7" id="KW-0808">Transferase</keyword>
<evidence type="ECO:0000313" key="7">
    <source>
        <dbReference type="EMBL" id="SEQ92722.1"/>
    </source>
</evidence>
<dbReference type="InterPro" id="IPR000836">
    <property type="entry name" value="PRTase_dom"/>
</dbReference>
<keyword evidence="5 7" id="KW-0328">Glycosyltransferase</keyword>
<evidence type="ECO:0000256" key="5">
    <source>
        <dbReference type="HAMAP-Rule" id="MF_01219"/>
    </source>
</evidence>
<comment type="subunit">
    <text evidence="5">Homodimer and homohexamer; in equilibrium.</text>
</comment>
<comment type="function">
    <text evidence="5">Regulates transcriptional attenuation of the pyrimidine nucleotide (pyr) operon by binding in a uridine-dependent manner to specific sites on pyr mRNA. This disrupts an antiterminator hairpin in the RNA and favors formation of a downstream transcription terminator, leading to a reduced expression of downstream genes.</text>
</comment>
<dbReference type="Pfam" id="PF00156">
    <property type="entry name" value="Pribosyltran"/>
    <property type="match status" value="1"/>
</dbReference>
<feature type="domain" description="Phosphoribosyltransferase" evidence="6">
    <location>
        <begin position="8"/>
        <end position="162"/>
    </location>
</feature>
<evidence type="ECO:0000256" key="1">
    <source>
        <dbReference type="ARBA" id="ARBA00005565"/>
    </source>
</evidence>
<evidence type="ECO:0000256" key="4">
    <source>
        <dbReference type="ARBA" id="ARBA00023163"/>
    </source>
</evidence>
<dbReference type="NCBIfam" id="NF003548">
    <property type="entry name" value="PRK05205.1-4"/>
    <property type="match status" value="1"/>
</dbReference>
<evidence type="ECO:0000259" key="6">
    <source>
        <dbReference type="Pfam" id="PF00156"/>
    </source>
</evidence>
<keyword evidence="4 5" id="KW-0804">Transcription</keyword>